<accession>A0ABP7GQT9</accession>
<dbReference type="EMBL" id="BAABBI010000001">
    <property type="protein sequence ID" value="GAA3772789.1"/>
    <property type="molecule type" value="Genomic_DNA"/>
</dbReference>
<reference evidence="2" key="1">
    <citation type="journal article" date="2019" name="Int. J. Syst. Evol. Microbiol.">
        <title>The Global Catalogue of Microorganisms (GCM) 10K type strain sequencing project: providing services to taxonomists for standard genome sequencing and annotation.</title>
        <authorList>
            <consortium name="The Broad Institute Genomics Platform"/>
            <consortium name="The Broad Institute Genome Sequencing Center for Infectious Disease"/>
            <person name="Wu L."/>
            <person name="Ma J."/>
        </authorList>
    </citation>
    <scope>NUCLEOTIDE SEQUENCE [LARGE SCALE GENOMIC DNA]</scope>
    <source>
        <strain evidence="2">JCM 17525</strain>
    </source>
</reference>
<keyword evidence="2" id="KW-1185">Reference proteome</keyword>
<dbReference type="Proteomes" id="UP001501456">
    <property type="component" value="Unassembled WGS sequence"/>
</dbReference>
<evidence type="ECO:0000313" key="1">
    <source>
        <dbReference type="EMBL" id="GAA3772789.1"/>
    </source>
</evidence>
<gene>
    <name evidence="1" type="ORF">GCM10022271_01070</name>
</gene>
<sequence length="116" mass="13576">MKTANYNIDREQIILKISKKSDIGFLEYHILGLLSFGLNLGQDSLTITNKKIEYIIKNNLVKRVFFNDFSTIKFNAIKDTISCINLDNKEEFINLKKIRLSYQEIQEIKTTLEKNI</sequence>
<organism evidence="1 2">
    <name type="scientific">Corallibacter vietnamensis</name>
    <dbReference type="NCBI Taxonomy" id="904130"/>
    <lineage>
        <taxon>Bacteria</taxon>
        <taxon>Pseudomonadati</taxon>
        <taxon>Bacteroidota</taxon>
        <taxon>Flavobacteriia</taxon>
        <taxon>Flavobacteriales</taxon>
        <taxon>Flavobacteriaceae</taxon>
        <taxon>Corallibacter</taxon>
    </lineage>
</organism>
<dbReference type="RefSeq" id="WP_344725965.1">
    <property type="nucleotide sequence ID" value="NZ_BAABBI010000001.1"/>
</dbReference>
<proteinExistence type="predicted"/>
<name>A0ABP7GQT9_9FLAO</name>
<protein>
    <recommendedName>
        <fullName evidence="3">Homing endonuclease LAGLIDADG domain-containing protein</fullName>
    </recommendedName>
</protein>
<comment type="caution">
    <text evidence="1">The sequence shown here is derived from an EMBL/GenBank/DDBJ whole genome shotgun (WGS) entry which is preliminary data.</text>
</comment>
<evidence type="ECO:0000313" key="2">
    <source>
        <dbReference type="Proteomes" id="UP001501456"/>
    </source>
</evidence>
<evidence type="ECO:0008006" key="3">
    <source>
        <dbReference type="Google" id="ProtNLM"/>
    </source>
</evidence>